<dbReference type="AlphaFoldDB" id="A0AAE1Y4L0"/>
<proteinExistence type="predicted"/>
<dbReference type="CDD" id="cd06222">
    <property type="entry name" value="RNase_H_like"/>
    <property type="match status" value="1"/>
</dbReference>
<dbReference type="InterPro" id="IPR052929">
    <property type="entry name" value="RNase_H-like_EbsB-rel"/>
</dbReference>
<dbReference type="Proteomes" id="UP001293254">
    <property type="component" value="Unassembled WGS sequence"/>
</dbReference>
<dbReference type="InterPro" id="IPR044730">
    <property type="entry name" value="RNase_H-like_dom_plant"/>
</dbReference>
<gene>
    <name evidence="2" type="ORF">Salat_1890200</name>
</gene>
<evidence type="ECO:0000259" key="1">
    <source>
        <dbReference type="Pfam" id="PF13456"/>
    </source>
</evidence>
<comment type="caution">
    <text evidence="2">The sequence shown here is derived from an EMBL/GenBank/DDBJ whole genome shotgun (WGS) entry which is preliminary data.</text>
</comment>
<dbReference type="GO" id="GO:0003676">
    <property type="term" value="F:nucleic acid binding"/>
    <property type="evidence" value="ECO:0007669"/>
    <property type="project" value="InterPro"/>
</dbReference>
<dbReference type="Pfam" id="PF13456">
    <property type="entry name" value="RVT_3"/>
    <property type="match status" value="1"/>
</dbReference>
<keyword evidence="3" id="KW-1185">Reference proteome</keyword>
<sequence>MMELGVGTIARNSAGECLAWRKRVYRFSIDPMVAEVMALLEEVKHGLSYGWPRVIFEGDCQIVISRVIAGEEDFSHLGPIVADIRRLLAQFLDSRLQYVPRDYNTYVHQLARSAVADEDG</sequence>
<dbReference type="GO" id="GO:0004523">
    <property type="term" value="F:RNA-DNA hybrid ribonuclease activity"/>
    <property type="evidence" value="ECO:0007669"/>
    <property type="project" value="InterPro"/>
</dbReference>
<name>A0AAE1Y4L0_9LAMI</name>
<dbReference type="PANTHER" id="PTHR47074">
    <property type="entry name" value="BNAC02G40300D PROTEIN"/>
    <property type="match status" value="1"/>
</dbReference>
<dbReference type="EMBL" id="JACGWO010000007">
    <property type="protein sequence ID" value="KAK4423076.1"/>
    <property type="molecule type" value="Genomic_DNA"/>
</dbReference>
<accession>A0AAE1Y4L0</accession>
<reference evidence="2" key="2">
    <citation type="journal article" date="2024" name="Plant">
        <title>Genomic evolution and insights into agronomic trait innovations of Sesamum species.</title>
        <authorList>
            <person name="Miao H."/>
            <person name="Wang L."/>
            <person name="Qu L."/>
            <person name="Liu H."/>
            <person name="Sun Y."/>
            <person name="Le M."/>
            <person name="Wang Q."/>
            <person name="Wei S."/>
            <person name="Zheng Y."/>
            <person name="Lin W."/>
            <person name="Duan Y."/>
            <person name="Cao H."/>
            <person name="Xiong S."/>
            <person name="Wang X."/>
            <person name="Wei L."/>
            <person name="Li C."/>
            <person name="Ma Q."/>
            <person name="Ju M."/>
            <person name="Zhao R."/>
            <person name="Li G."/>
            <person name="Mu C."/>
            <person name="Tian Q."/>
            <person name="Mei H."/>
            <person name="Zhang T."/>
            <person name="Gao T."/>
            <person name="Zhang H."/>
        </authorList>
    </citation>
    <scope>NUCLEOTIDE SEQUENCE</scope>
    <source>
        <strain evidence="2">3651</strain>
    </source>
</reference>
<dbReference type="InterPro" id="IPR036397">
    <property type="entry name" value="RNaseH_sf"/>
</dbReference>
<reference evidence="2" key="1">
    <citation type="submission" date="2020-06" db="EMBL/GenBank/DDBJ databases">
        <authorList>
            <person name="Li T."/>
            <person name="Hu X."/>
            <person name="Zhang T."/>
            <person name="Song X."/>
            <person name="Zhang H."/>
            <person name="Dai N."/>
            <person name="Sheng W."/>
            <person name="Hou X."/>
            <person name="Wei L."/>
        </authorList>
    </citation>
    <scope>NUCLEOTIDE SEQUENCE</scope>
    <source>
        <strain evidence="2">3651</strain>
        <tissue evidence="2">Leaf</tissue>
    </source>
</reference>
<dbReference type="Gene3D" id="3.30.420.10">
    <property type="entry name" value="Ribonuclease H-like superfamily/Ribonuclease H"/>
    <property type="match status" value="1"/>
</dbReference>
<dbReference type="InterPro" id="IPR002156">
    <property type="entry name" value="RNaseH_domain"/>
</dbReference>
<evidence type="ECO:0000313" key="2">
    <source>
        <dbReference type="EMBL" id="KAK4423076.1"/>
    </source>
</evidence>
<evidence type="ECO:0000313" key="3">
    <source>
        <dbReference type="Proteomes" id="UP001293254"/>
    </source>
</evidence>
<dbReference type="SUPFAM" id="SSF53098">
    <property type="entry name" value="Ribonuclease H-like"/>
    <property type="match status" value="1"/>
</dbReference>
<organism evidence="2 3">
    <name type="scientific">Sesamum alatum</name>
    <dbReference type="NCBI Taxonomy" id="300844"/>
    <lineage>
        <taxon>Eukaryota</taxon>
        <taxon>Viridiplantae</taxon>
        <taxon>Streptophyta</taxon>
        <taxon>Embryophyta</taxon>
        <taxon>Tracheophyta</taxon>
        <taxon>Spermatophyta</taxon>
        <taxon>Magnoliopsida</taxon>
        <taxon>eudicotyledons</taxon>
        <taxon>Gunneridae</taxon>
        <taxon>Pentapetalae</taxon>
        <taxon>asterids</taxon>
        <taxon>lamiids</taxon>
        <taxon>Lamiales</taxon>
        <taxon>Pedaliaceae</taxon>
        <taxon>Sesamum</taxon>
    </lineage>
</organism>
<dbReference type="InterPro" id="IPR012337">
    <property type="entry name" value="RNaseH-like_sf"/>
</dbReference>
<feature type="domain" description="RNase H type-1" evidence="1">
    <location>
        <begin position="5"/>
        <end position="114"/>
    </location>
</feature>
<protein>
    <recommendedName>
        <fullName evidence="1">RNase H type-1 domain-containing protein</fullName>
    </recommendedName>
</protein>
<dbReference type="PANTHER" id="PTHR47074:SF48">
    <property type="entry name" value="POLYNUCLEOTIDYL TRANSFERASE, RIBONUCLEASE H-LIKE SUPERFAMILY PROTEIN"/>
    <property type="match status" value="1"/>
</dbReference>